<evidence type="ECO:0000256" key="3">
    <source>
        <dbReference type="ARBA" id="ARBA00018363"/>
    </source>
</evidence>
<reference evidence="9 10" key="2">
    <citation type="journal article" date="2014" name="J. Gen. Appl. Microbiol.">
        <title>The early diverging ascomycetous budding yeast Saitoella complicata has three histone deacetylases belonging to the Clr6, Hos2, and Rpd3 lineages.</title>
        <authorList>
            <person name="Nishida H."/>
            <person name="Matsumoto T."/>
            <person name="Kondo S."/>
            <person name="Hamamoto M."/>
            <person name="Yoshikawa H."/>
        </authorList>
    </citation>
    <scope>NUCLEOTIDE SEQUENCE [LARGE SCALE GENOMIC DNA]</scope>
    <source>
        <strain evidence="9 10">NRRL Y-17804</strain>
    </source>
</reference>
<feature type="compositionally biased region" description="Polar residues" evidence="8">
    <location>
        <begin position="196"/>
        <end position="210"/>
    </location>
</feature>
<feature type="region of interest" description="Disordered" evidence="8">
    <location>
        <begin position="222"/>
        <end position="376"/>
    </location>
</feature>
<feature type="compositionally biased region" description="Basic residues" evidence="8">
    <location>
        <begin position="294"/>
        <end position="307"/>
    </location>
</feature>
<gene>
    <name evidence="9" type="ORF">G7K_0327-t1</name>
</gene>
<evidence type="ECO:0000313" key="10">
    <source>
        <dbReference type="Proteomes" id="UP000033140"/>
    </source>
</evidence>
<dbReference type="GO" id="GO:1902977">
    <property type="term" value="P:mitotic DNA replication preinitiation complex assembly"/>
    <property type="evidence" value="ECO:0007669"/>
    <property type="project" value="TreeGrafter"/>
</dbReference>
<feature type="compositionally biased region" description="Low complexity" evidence="8">
    <location>
        <begin position="227"/>
        <end position="236"/>
    </location>
</feature>
<reference evidence="9 10" key="3">
    <citation type="journal article" date="2015" name="Genome Announc.">
        <title>Draft Genome Sequence of the Archiascomycetous Yeast Saitoella complicata.</title>
        <authorList>
            <person name="Yamauchi K."/>
            <person name="Kondo S."/>
            <person name="Hamamoto M."/>
            <person name="Takahashi Y."/>
            <person name="Ogura Y."/>
            <person name="Hayashi T."/>
            <person name="Nishida H."/>
        </authorList>
    </citation>
    <scope>NUCLEOTIDE SEQUENCE [LARGE SCALE GENOMIC DNA]</scope>
    <source>
        <strain evidence="9 10">NRRL Y-17804</strain>
    </source>
</reference>
<comment type="similarity">
    <text evidence="2 7">Belongs to the SLD2 family.</text>
</comment>
<comment type="function">
    <text evidence="7">Has a role in the initiation of DNA replication. Required at S-phase checkpoint.</text>
</comment>
<reference evidence="9 10" key="1">
    <citation type="journal article" date="2011" name="J. Gen. Appl. Microbiol.">
        <title>Draft genome sequencing of the enigmatic yeast Saitoella complicata.</title>
        <authorList>
            <person name="Nishida H."/>
            <person name="Hamamoto M."/>
            <person name="Sugiyama J."/>
        </authorList>
    </citation>
    <scope>NUCLEOTIDE SEQUENCE [LARGE SCALE GENOMIC DNA]</scope>
    <source>
        <strain evidence="9 10">NRRL Y-17804</strain>
    </source>
</reference>
<evidence type="ECO:0000256" key="5">
    <source>
        <dbReference type="ARBA" id="ARBA00023242"/>
    </source>
</evidence>
<evidence type="ECO:0000256" key="8">
    <source>
        <dbReference type="SAM" id="MobiDB-lite"/>
    </source>
</evidence>
<comment type="caution">
    <text evidence="9">The sequence shown here is derived from an EMBL/GenBank/DDBJ whole genome shotgun (WGS) entry which is preliminary data.</text>
</comment>
<dbReference type="GO" id="GO:0003688">
    <property type="term" value="F:DNA replication origin binding"/>
    <property type="evidence" value="ECO:0007669"/>
    <property type="project" value="TreeGrafter"/>
</dbReference>
<feature type="region of interest" description="Disordered" evidence="8">
    <location>
        <begin position="45"/>
        <end position="136"/>
    </location>
</feature>
<dbReference type="InterPro" id="IPR021110">
    <property type="entry name" value="DNA_rep_checkpnt_protein"/>
</dbReference>
<comment type="subcellular location">
    <subcellularLocation>
        <location evidence="1 7">Nucleus</location>
    </subcellularLocation>
</comment>
<accession>A0A0E9N8D2</accession>
<dbReference type="PANTHER" id="PTHR28124:SF1">
    <property type="entry name" value="DNA REPLICATION REGULATOR SLD2"/>
    <property type="match status" value="1"/>
</dbReference>
<keyword evidence="4 7" id="KW-0235">DNA replication</keyword>
<keyword evidence="6 7" id="KW-0131">Cell cycle</keyword>
<evidence type="ECO:0000256" key="6">
    <source>
        <dbReference type="ARBA" id="ARBA00023306"/>
    </source>
</evidence>
<dbReference type="GO" id="GO:0006270">
    <property type="term" value="P:DNA replication initiation"/>
    <property type="evidence" value="ECO:0007669"/>
    <property type="project" value="UniProtKB-UniRule"/>
</dbReference>
<dbReference type="GO" id="GO:0031261">
    <property type="term" value="C:DNA replication preinitiation complex"/>
    <property type="evidence" value="ECO:0007669"/>
    <property type="project" value="TreeGrafter"/>
</dbReference>
<feature type="compositionally biased region" description="Low complexity" evidence="8">
    <location>
        <begin position="72"/>
        <end position="89"/>
    </location>
</feature>
<evidence type="ECO:0000256" key="1">
    <source>
        <dbReference type="ARBA" id="ARBA00004123"/>
    </source>
</evidence>
<feature type="compositionally biased region" description="Acidic residues" evidence="8">
    <location>
        <begin position="256"/>
        <end position="273"/>
    </location>
</feature>
<dbReference type="AlphaFoldDB" id="A0A0E9N8D2"/>
<sequence>MEALKSELKAWEKQFQEGEGRVPERADIKADSLIAAKYKAYNRLRDDIKREKSSVEAKKATETPMKPSQAVSTPSKSKASPSKSTTDTPGRSRAGIAASQSTAFVKPKDLKKAIESLTPRRKGIQSPFMNGVGPTPELSGRTLGIFDGLRDQDGTPVKPGNLLAKLSAAKSGGMPSRSRPVMDSPSKLMSMPPSASLISPTKVRSASQYDTPTFFRTRSIDVEESPKPLLSLLPKKSSSRGLSDLISDLRTLEDEAHNEDEEIMREMEAEMLAEAEQQGEQVPDGEGEEEGRVWKKKGRKRDHRRVLMRPAPERPVDELEDELVGGDDRDDDSESEFGGGDGDDDPDNPFAEPKKRKTSGAAENEAERKKRPIKAKGGLVLDAQVSNNFVRMKNLSRGKGRYGKGGRGSFRGRRLLCKLGIKESNHQTPVPINRDVV</sequence>
<feature type="region of interest" description="Disordered" evidence="8">
    <location>
        <begin position="167"/>
        <end position="210"/>
    </location>
</feature>
<dbReference type="PANTHER" id="PTHR28124">
    <property type="entry name" value="DNA REPLICATION REGULATOR SLD2"/>
    <property type="match status" value="1"/>
</dbReference>
<dbReference type="Pfam" id="PF11719">
    <property type="entry name" value="Drc1-Sld2"/>
    <property type="match status" value="1"/>
</dbReference>
<dbReference type="Gene3D" id="1.10.10.1460">
    <property type="match status" value="1"/>
</dbReference>
<evidence type="ECO:0000256" key="4">
    <source>
        <dbReference type="ARBA" id="ARBA00022705"/>
    </source>
</evidence>
<name>A0A0E9N8D2_SAICN</name>
<proteinExistence type="inferred from homology"/>
<protein>
    <recommendedName>
        <fullName evidence="3 7">DNA replication regulator SLD2</fullName>
    </recommendedName>
</protein>
<dbReference type="InterPro" id="IPR040203">
    <property type="entry name" value="Sld2"/>
</dbReference>
<dbReference type="GO" id="GO:0003697">
    <property type="term" value="F:single-stranded DNA binding"/>
    <property type="evidence" value="ECO:0007669"/>
    <property type="project" value="TreeGrafter"/>
</dbReference>
<evidence type="ECO:0000313" key="9">
    <source>
        <dbReference type="EMBL" id="GAO46084.1"/>
    </source>
</evidence>
<dbReference type="OMA" id="WEHEFSH"/>
<feature type="compositionally biased region" description="Basic and acidic residues" evidence="8">
    <location>
        <begin position="45"/>
        <end position="61"/>
    </location>
</feature>
<evidence type="ECO:0000256" key="2">
    <source>
        <dbReference type="ARBA" id="ARBA00007276"/>
    </source>
</evidence>
<keyword evidence="5 7" id="KW-0539">Nucleus</keyword>
<feature type="compositionally biased region" description="Acidic residues" evidence="8">
    <location>
        <begin position="318"/>
        <end position="347"/>
    </location>
</feature>
<dbReference type="GO" id="GO:0000727">
    <property type="term" value="P:double-strand break repair via break-induced replication"/>
    <property type="evidence" value="ECO:0007669"/>
    <property type="project" value="TreeGrafter"/>
</dbReference>
<organism evidence="9 10">
    <name type="scientific">Saitoella complicata (strain BCRC 22490 / CBS 7301 / JCM 7358 / NBRC 10748 / NRRL Y-17804)</name>
    <dbReference type="NCBI Taxonomy" id="698492"/>
    <lineage>
        <taxon>Eukaryota</taxon>
        <taxon>Fungi</taxon>
        <taxon>Dikarya</taxon>
        <taxon>Ascomycota</taxon>
        <taxon>Taphrinomycotina</taxon>
        <taxon>Taphrinomycotina incertae sedis</taxon>
        <taxon>Saitoella</taxon>
    </lineage>
</organism>
<dbReference type="Proteomes" id="UP000033140">
    <property type="component" value="Unassembled WGS sequence"/>
</dbReference>
<evidence type="ECO:0000256" key="7">
    <source>
        <dbReference type="RuleBase" id="RU367067"/>
    </source>
</evidence>
<keyword evidence="10" id="KW-1185">Reference proteome</keyword>
<dbReference type="EMBL" id="BACD03000002">
    <property type="protein sequence ID" value="GAO46084.1"/>
    <property type="molecule type" value="Genomic_DNA"/>
</dbReference>